<evidence type="ECO:0000256" key="5">
    <source>
        <dbReference type="ARBA" id="ARBA00049117"/>
    </source>
</evidence>
<keyword evidence="1" id="KW-0547">Nucleotide-binding</keyword>
<dbReference type="GO" id="GO:0005737">
    <property type="term" value="C:cytoplasm"/>
    <property type="evidence" value="ECO:0007669"/>
    <property type="project" value="TreeGrafter"/>
</dbReference>
<evidence type="ECO:0000256" key="1">
    <source>
        <dbReference type="ARBA" id="ARBA00022741"/>
    </source>
</evidence>
<proteinExistence type="inferred from homology"/>
<keyword evidence="3" id="KW-0143">Chaperone</keyword>
<dbReference type="STRING" id="371602.SAMN04487984_0516"/>
<dbReference type="RefSeq" id="WP_084098216.1">
    <property type="nucleotide sequence ID" value="NZ_FWXK01000002.1"/>
</dbReference>
<dbReference type="OrthoDB" id="9808822at2"/>
<dbReference type="Pfam" id="PF02492">
    <property type="entry name" value="cobW"/>
    <property type="match status" value="1"/>
</dbReference>
<feature type="domain" description="CobW C-terminal" evidence="6">
    <location>
        <begin position="236"/>
        <end position="327"/>
    </location>
</feature>
<evidence type="ECO:0000313" key="7">
    <source>
        <dbReference type="EMBL" id="SMC33283.1"/>
    </source>
</evidence>
<evidence type="ECO:0000313" key="8">
    <source>
        <dbReference type="Proteomes" id="UP000243884"/>
    </source>
</evidence>
<evidence type="ECO:0000256" key="3">
    <source>
        <dbReference type="ARBA" id="ARBA00023186"/>
    </source>
</evidence>
<dbReference type="SMART" id="SM00833">
    <property type="entry name" value="CobW_C"/>
    <property type="match status" value="1"/>
</dbReference>
<reference evidence="8" key="1">
    <citation type="submission" date="2017-04" db="EMBL/GenBank/DDBJ databases">
        <authorList>
            <person name="Varghese N."/>
            <person name="Submissions S."/>
        </authorList>
    </citation>
    <scope>NUCLEOTIDE SEQUENCE [LARGE SCALE GENOMIC DNA]</scope>
    <source>
        <strain evidence="8">DSM 21500</strain>
    </source>
</reference>
<evidence type="ECO:0000256" key="2">
    <source>
        <dbReference type="ARBA" id="ARBA00022801"/>
    </source>
</evidence>
<keyword evidence="8" id="KW-1185">Reference proteome</keyword>
<dbReference type="PANTHER" id="PTHR13748">
    <property type="entry name" value="COBW-RELATED"/>
    <property type="match status" value="1"/>
</dbReference>
<dbReference type="InterPro" id="IPR003495">
    <property type="entry name" value="CobW/HypB/UreG_nucleotide-bd"/>
</dbReference>
<gene>
    <name evidence="7" type="ORF">SAMN04487984_0516</name>
</gene>
<dbReference type="Gene3D" id="3.40.50.300">
    <property type="entry name" value="P-loop containing nucleotide triphosphate hydrolases"/>
    <property type="match status" value="1"/>
</dbReference>
<dbReference type="Proteomes" id="UP000243884">
    <property type="component" value="Unassembled WGS sequence"/>
</dbReference>
<dbReference type="Pfam" id="PF07683">
    <property type="entry name" value="CobW_C"/>
    <property type="match status" value="1"/>
</dbReference>
<dbReference type="AlphaFoldDB" id="A0A1W1YAW6"/>
<dbReference type="InterPro" id="IPR051316">
    <property type="entry name" value="Zinc-reg_GTPase_activator"/>
</dbReference>
<organism evidence="7 8">
    <name type="scientific">Aerococcus suis</name>
    <dbReference type="NCBI Taxonomy" id="371602"/>
    <lineage>
        <taxon>Bacteria</taxon>
        <taxon>Bacillati</taxon>
        <taxon>Bacillota</taxon>
        <taxon>Bacilli</taxon>
        <taxon>Lactobacillales</taxon>
        <taxon>Aerococcaceae</taxon>
        <taxon>Aerococcus</taxon>
    </lineage>
</organism>
<sequence>MRIPITIVSGFLGAGKTTLINSVLSDDSINKEEVIVIENEIGDISVDHELLIESVEEVYELNQGCICCNLRSDLLAILQKIRKLQKEEVWNLKHIIIETTGIADPRPIVQSINAMAGPYGFYYVDAIYSVIDSVNYPSISQQYAEVEQQIVFANRIYLSKSNSGKENDLIQSIKTINPFAEFTYFNLDDRIQPKDFFDQHLYRQTDKIKPLTDEEIEELTSEHHHHDHHHHNHHGISTQYLATDVPLSRRYFLIFLQWLLMNNMQSLYRYKGFFHLNDTENPFILQGVGEHYQIEPTGGLEKEGTQLVLIGKDMDQIEIKHAFDDLISYSRQENNQ</sequence>
<dbReference type="InterPro" id="IPR027417">
    <property type="entry name" value="P-loop_NTPase"/>
</dbReference>
<evidence type="ECO:0000256" key="4">
    <source>
        <dbReference type="ARBA" id="ARBA00034320"/>
    </source>
</evidence>
<dbReference type="SUPFAM" id="SSF90002">
    <property type="entry name" value="Hypothetical protein YjiA, C-terminal domain"/>
    <property type="match status" value="1"/>
</dbReference>
<name>A0A1W1YAW6_9LACT</name>
<dbReference type="GO" id="GO:0016787">
    <property type="term" value="F:hydrolase activity"/>
    <property type="evidence" value="ECO:0007669"/>
    <property type="project" value="UniProtKB-KW"/>
</dbReference>
<keyword evidence="2" id="KW-0378">Hydrolase</keyword>
<dbReference type="Gene3D" id="3.30.1220.10">
    <property type="entry name" value="CobW-like, C-terminal domain"/>
    <property type="match status" value="1"/>
</dbReference>
<dbReference type="CDD" id="cd03112">
    <property type="entry name" value="CobW-like"/>
    <property type="match status" value="1"/>
</dbReference>
<accession>A0A1W1YAW6</accession>
<dbReference type="PANTHER" id="PTHR13748:SF62">
    <property type="entry name" value="COBW DOMAIN-CONTAINING PROTEIN"/>
    <property type="match status" value="1"/>
</dbReference>
<evidence type="ECO:0000259" key="6">
    <source>
        <dbReference type="SMART" id="SM00833"/>
    </source>
</evidence>
<comment type="similarity">
    <text evidence="4">Belongs to the SIMIBI class G3E GTPase family. ZNG1 subfamily.</text>
</comment>
<dbReference type="GO" id="GO:0000166">
    <property type="term" value="F:nucleotide binding"/>
    <property type="evidence" value="ECO:0007669"/>
    <property type="project" value="UniProtKB-KW"/>
</dbReference>
<comment type="catalytic activity">
    <reaction evidence="5">
        <text>GTP + H2O = GDP + phosphate + H(+)</text>
        <dbReference type="Rhea" id="RHEA:19669"/>
        <dbReference type="ChEBI" id="CHEBI:15377"/>
        <dbReference type="ChEBI" id="CHEBI:15378"/>
        <dbReference type="ChEBI" id="CHEBI:37565"/>
        <dbReference type="ChEBI" id="CHEBI:43474"/>
        <dbReference type="ChEBI" id="CHEBI:58189"/>
    </reaction>
    <physiologicalReaction direction="left-to-right" evidence="5">
        <dbReference type="Rhea" id="RHEA:19670"/>
    </physiologicalReaction>
</comment>
<protein>
    <submittedName>
        <fullName evidence="7">GTPase, G3E family</fullName>
    </submittedName>
</protein>
<dbReference type="InterPro" id="IPR011629">
    <property type="entry name" value="CobW-like_C"/>
</dbReference>
<dbReference type="SUPFAM" id="SSF52540">
    <property type="entry name" value="P-loop containing nucleoside triphosphate hydrolases"/>
    <property type="match status" value="1"/>
</dbReference>
<dbReference type="EMBL" id="FWXK01000002">
    <property type="protein sequence ID" value="SMC33283.1"/>
    <property type="molecule type" value="Genomic_DNA"/>
</dbReference>
<dbReference type="InterPro" id="IPR036627">
    <property type="entry name" value="CobW-likC_sf"/>
</dbReference>